<feature type="domain" description="Prohead serine protease" evidence="5">
    <location>
        <begin position="19"/>
        <end position="145"/>
    </location>
</feature>
<keyword evidence="3" id="KW-0378">Hydrolase</keyword>
<organism evidence="6 7">
    <name type="scientific">Leucobacter ruminantium</name>
    <dbReference type="NCBI Taxonomy" id="1289170"/>
    <lineage>
        <taxon>Bacteria</taxon>
        <taxon>Bacillati</taxon>
        <taxon>Actinomycetota</taxon>
        <taxon>Actinomycetes</taxon>
        <taxon>Micrococcales</taxon>
        <taxon>Microbacteriaceae</taxon>
        <taxon>Leucobacter</taxon>
    </lineage>
</organism>
<dbReference type="EMBL" id="JAGDYL010000020">
    <property type="protein sequence ID" value="MBO1805903.1"/>
    <property type="molecule type" value="Genomic_DNA"/>
</dbReference>
<dbReference type="AlphaFoldDB" id="A0A939LZQ7"/>
<dbReference type="Pfam" id="PF04586">
    <property type="entry name" value="Peptidase_S78"/>
    <property type="match status" value="1"/>
</dbReference>
<dbReference type="GO" id="GO:0006508">
    <property type="term" value="P:proteolysis"/>
    <property type="evidence" value="ECO:0007669"/>
    <property type="project" value="UniProtKB-KW"/>
</dbReference>
<reference evidence="6" key="1">
    <citation type="submission" date="2021-03" db="EMBL/GenBank/DDBJ databases">
        <title>Leucobacter chromiisoli sp. nov., isolated from chromium-containing soil of chemical plant.</title>
        <authorList>
            <person name="Xu Z."/>
        </authorList>
    </citation>
    <scope>NUCLEOTIDE SEQUENCE</scope>
    <source>
        <strain evidence="6">A2</strain>
    </source>
</reference>
<evidence type="ECO:0000313" key="6">
    <source>
        <dbReference type="EMBL" id="MBO1805903.1"/>
    </source>
</evidence>
<dbReference type="GO" id="GO:0008233">
    <property type="term" value="F:peptidase activity"/>
    <property type="evidence" value="ECO:0007669"/>
    <property type="project" value="UniProtKB-KW"/>
</dbReference>
<evidence type="ECO:0000256" key="4">
    <source>
        <dbReference type="SAM" id="MobiDB-lite"/>
    </source>
</evidence>
<keyword evidence="7" id="KW-1185">Reference proteome</keyword>
<sequence>MKLTAHGTVTLAAGDDRTLRGTIVEFDRPTDDRRGLIIAAGSLNPREPLKRTKLLRDHDDHDPVGFLTAVSDDRRDAEFYLPAGENSDRALEEARNGLRDGLSIGFTVEEYHFDDDDNIVVTRATFHEVSLVACPAFAGAGISASLAFETTPTPKGNPMNREQLAAALAAGTITQAEHDAQLAALPNPAPTAPATPAAAPPAERPGELAGTPQPVPAAAQLAHTAPRPVSLRQLAQDVSAAIARDDRAAVRLALQDTIPADDAGEGFIREDWRGELWQADRTDRRMIDALGTPQPLQTGSKIKGWAWDVKPDVQDYEGNKTAVPSNKPKTKPIEAAVHRSAGGWDIDRIFIDLGEAGFLEAFWRAAVADYKQDSESYAAEQLLAGAFEMPSQPTLLKGLSKLGAGFAAIGASLDAIFIAPDLFEEYSELTQAEVPFWLANATGVSLRNQSATVADLNIRTHPDLAPGQISAFDKRAATWFEKQPPIRVNAIDLPKGGIDLGLFGYDALLINDARANVKMQIGAGGNG</sequence>
<accession>A0A939LZQ7</accession>
<evidence type="ECO:0000256" key="2">
    <source>
        <dbReference type="ARBA" id="ARBA00022670"/>
    </source>
</evidence>
<dbReference type="Proteomes" id="UP000664398">
    <property type="component" value="Unassembled WGS sequence"/>
</dbReference>
<keyword evidence="1" id="KW-1188">Viral release from host cell</keyword>
<feature type="region of interest" description="Disordered" evidence="4">
    <location>
        <begin position="185"/>
        <end position="213"/>
    </location>
</feature>
<evidence type="ECO:0000313" key="7">
    <source>
        <dbReference type="Proteomes" id="UP000664398"/>
    </source>
</evidence>
<name>A0A939LZQ7_9MICO</name>
<comment type="caution">
    <text evidence="6">The sequence shown here is derived from an EMBL/GenBank/DDBJ whole genome shotgun (WGS) entry which is preliminary data.</text>
</comment>
<protein>
    <submittedName>
        <fullName evidence="6">HK97 family phage prohead protease</fullName>
    </submittedName>
</protein>
<feature type="compositionally biased region" description="Pro residues" evidence="4">
    <location>
        <begin position="187"/>
        <end position="203"/>
    </location>
</feature>
<evidence type="ECO:0000256" key="1">
    <source>
        <dbReference type="ARBA" id="ARBA00022612"/>
    </source>
</evidence>
<evidence type="ECO:0000256" key="3">
    <source>
        <dbReference type="ARBA" id="ARBA00022801"/>
    </source>
</evidence>
<gene>
    <name evidence="6" type="ORF">J4H91_11335</name>
</gene>
<keyword evidence="2 6" id="KW-0645">Protease</keyword>
<dbReference type="RefSeq" id="WP_208046375.1">
    <property type="nucleotide sequence ID" value="NZ_JAGDYL010000020.1"/>
</dbReference>
<proteinExistence type="predicted"/>
<dbReference type="InterPro" id="IPR054613">
    <property type="entry name" value="Peptidase_S78_dom"/>
</dbReference>
<evidence type="ECO:0000259" key="5">
    <source>
        <dbReference type="Pfam" id="PF04586"/>
    </source>
</evidence>